<comment type="caution">
    <text evidence="2">The sequence shown here is derived from an EMBL/GenBank/DDBJ whole genome shotgun (WGS) entry which is preliminary data.</text>
</comment>
<accession>A0AAD7DI20</accession>
<proteinExistence type="predicted"/>
<keyword evidence="3" id="KW-1185">Reference proteome</keyword>
<sequence length="248" mass="28191">MPPRAPDNESIITKAFLTCLAAVILLLCLTPMRCGTNLHAPLPAFQRARPARRVKIRSRQLRERIYEQALGGRVIALWLLRSAPQRRYTAPPTFGVADGIPAALLRSCRQVYFEARPILHRRNTFHAHAWEFEDAVLAALGPHYLPEIRSLYLCHNYSDVSHARTTVSPLLRQMCLDNLTFEFVLEGTELDPDSALLDAWAREFLRIPTLNRFDVFLKNGDPPAYQGWCSNVAHHLRKLMVEANSADL</sequence>
<feature type="domain" description="DUF7730" evidence="1">
    <location>
        <begin position="102"/>
        <end position="159"/>
    </location>
</feature>
<dbReference type="Proteomes" id="UP001221757">
    <property type="component" value="Unassembled WGS sequence"/>
</dbReference>
<dbReference type="PANTHER" id="PTHR38790">
    <property type="entry name" value="2EXR DOMAIN-CONTAINING PROTEIN-RELATED"/>
    <property type="match status" value="1"/>
</dbReference>
<dbReference type="Pfam" id="PF24864">
    <property type="entry name" value="DUF7730"/>
    <property type="match status" value="1"/>
</dbReference>
<organism evidence="2 3">
    <name type="scientific">Mycena rosella</name>
    <name type="common">Pink bonnet</name>
    <name type="synonym">Agaricus rosellus</name>
    <dbReference type="NCBI Taxonomy" id="1033263"/>
    <lineage>
        <taxon>Eukaryota</taxon>
        <taxon>Fungi</taxon>
        <taxon>Dikarya</taxon>
        <taxon>Basidiomycota</taxon>
        <taxon>Agaricomycotina</taxon>
        <taxon>Agaricomycetes</taxon>
        <taxon>Agaricomycetidae</taxon>
        <taxon>Agaricales</taxon>
        <taxon>Marasmiineae</taxon>
        <taxon>Mycenaceae</taxon>
        <taxon>Mycena</taxon>
    </lineage>
</organism>
<dbReference type="InterPro" id="IPR056632">
    <property type="entry name" value="DUF7730"/>
</dbReference>
<reference evidence="2" key="1">
    <citation type="submission" date="2023-03" db="EMBL/GenBank/DDBJ databases">
        <title>Massive genome expansion in bonnet fungi (Mycena s.s.) driven by repeated elements and novel gene families across ecological guilds.</title>
        <authorList>
            <consortium name="Lawrence Berkeley National Laboratory"/>
            <person name="Harder C.B."/>
            <person name="Miyauchi S."/>
            <person name="Viragh M."/>
            <person name="Kuo A."/>
            <person name="Thoen E."/>
            <person name="Andreopoulos B."/>
            <person name="Lu D."/>
            <person name="Skrede I."/>
            <person name="Drula E."/>
            <person name="Henrissat B."/>
            <person name="Morin E."/>
            <person name="Kohler A."/>
            <person name="Barry K."/>
            <person name="LaButti K."/>
            <person name="Morin E."/>
            <person name="Salamov A."/>
            <person name="Lipzen A."/>
            <person name="Mereny Z."/>
            <person name="Hegedus B."/>
            <person name="Baldrian P."/>
            <person name="Stursova M."/>
            <person name="Weitz H."/>
            <person name="Taylor A."/>
            <person name="Grigoriev I.V."/>
            <person name="Nagy L.G."/>
            <person name="Martin F."/>
            <person name="Kauserud H."/>
        </authorList>
    </citation>
    <scope>NUCLEOTIDE SEQUENCE</scope>
    <source>
        <strain evidence="2">CBHHK067</strain>
    </source>
</reference>
<evidence type="ECO:0000313" key="3">
    <source>
        <dbReference type="Proteomes" id="UP001221757"/>
    </source>
</evidence>
<name>A0AAD7DI20_MYCRO</name>
<gene>
    <name evidence="2" type="ORF">B0H17DRAFT_1200892</name>
</gene>
<evidence type="ECO:0000259" key="1">
    <source>
        <dbReference type="Pfam" id="PF24864"/>
    </source>
</evidence>
<dbReference type="AlphaFoldDB" id="A0AAD7DI20"/>
<evidence type="ECO:0000313" key="2">
    <source>
        <dbReference type="EMBL" id="KAJ7691775.1"/>
    </source>
</evidence>
<protein>
    <recommendedName>
        <fullName evidence="1">DUF7730 domain-containing protein</fullName>
    </recommendedName>
</protein>
<dbReference type="EMBL" id="JARKIE010000056">
    <property type="protein sequence ID" value="KAJ7691775.1"/>
    <property type="molecule type" value="Genomic_DNA"/>
</dbReference>